<dbReference type="PANTHER" id="PTHR11237">
    <property type="entry name" value="COENZYME Q10 BIOSYNTHESIS PROTEIN 7"/>
    <property type="match status" value="1"/>
</dbReference>
<keyword evidence="5" id="KW-0408">Iron</keyword>
<dbReference type="SUPFAM" id="SSF47240">
    <property type="entry name" value="Ferritin-like"/>
    <property type="match status" value="1"/>
</dbReference>
<dbReference type="Proteomes" id="UP000229366">
    <property type="component" value="Unassembled WGS sequence"/>
</dbReference>
<reference evidence="8 9" key="1">
    <citation type="submission" date="2017-11" db="EMBL/GenBank/DDBJ databases">
        <title>Genomic Encyclopedia of Type Strains, Phase III (KMG-III): the genomes of soil and plant-associated and newly described type strains.</title>
        <authorList>
            <person name="Whitman W."/>
        </authorList>
    </citation>
    <scope>NUCLEOTIDE SEQUENCE [LARGE SCALE GENOMIC DNA]</scope>
    <source>
        <strain evidence="8 9">UB-Domo-W1</strain>
    </source>
</reference>
<dbReference type="InterPro" id="IPR009078">
    <property type="entry name" value="Ferritin-like_SF"/>
</dbReference>
<evidence type="ECO:0000256" key="3">
    <source>
        <dbReference type="ARBA" id="ARBA00022723"/>
    </source>
</evidence>
<dbReference type="InterPro" id="IPR011566">
    <property type="entry name" value="Ubq_synth_Coq7"/>
</dbReference>
<dbReference type="Pfam" id="PF03232">
    <property type="entry name" value="COQ7"/>
    <property type="match status" value="1"/>
</dbReference>
<evidence type="ECO:0000313" key="9">
    <source>
        <dbReference type="Proteomes" id="UP000229366"/>
    </source>
</evidence>
<comment type="caution">
    <text evidence="8">The sequence shown here is derived from an EMBL/GenBank/DDBJ whole genome shotgun (WGS) entry which is preliminary data.</text>
</comment>
<sequence>MNKFPLRLLQELRTDHAGETGAVMIYRGILAVSKNDKIRSFATHHLDTEQRHLALIEEIISPQWHSWLLPFWRISGWLIGALPAIFGPTAVFATIQAVETFVDKHYLSQIEMIDALIGHEESACDSPSISEDEKVSLRNLRALLAECRADEINHRDDAQARWSGNPNTALRAWIYLVGSGSHQAVKVCRHL</sequence>
<evidence type="ECO:0000313" key="8">
    <source>
        <dbReference type="EMBL" id="PJI76057.1"/>
    </source>
</evidence>
<dbReference type="PANTHER" id="PTHR11237:SF4">
    <property type="entry name" value="5-DEMETHOXYUBIQUINONE HYDROXYLASE, MITOCHONDRIAL"/>
    <property type="match status" value="1"/>
</dbReference>
<keyword evidence="8" id="KW-0830">Ubiquinone</keyword>
<proteinExistence type="predicted"/>
<evidence type="ECO:0000256" key="7">
    <source>
        <dbReference type="ARBA" id="ARBA00023136"/>
    </source>
</evidence>
<protein>
    <submittedName>
        <fullName evidence="8">Ubiquinone biosynthesis monooxygenase Coq7</fullName>
    </submittedName>
</protein>
<evidence type="ECO:0000256" key="5">
    <source>
        <dbReference type="ARBA" id="ARBA00023004"/>
    </source>
</evidence>
<dbReference type="GO" id="GO:0008682">
    <property type="term" value="F:3-demethoxyubiquinol 3-hydroxylase activity"/>
    <property type="evidence" value="ECO:0007669"/>
    <property type="project" value="TreeGrafter"/>
</dbReference>
<dbReference type="CDD" id="cd01042">
    <property type="entry name" value="DMQH"/>
    <property type="match status" value="1"/>
</dbReference>
<evidence type="ECO:0000256" key="2">
    <source>
        <dbReference type="ARBA" id="ARBA00022688"/>
    </source>
</evidence>
<keyword evidence="2" id="KW-0831">Ubiquinone biosynthesis</keyword>
<gene>
    <name evidence="8" type="ORF">B0G85_2046</name>
</gene>
<dbReference type="RefSeq" id="WP_232726026.1">
    <property type="nucleotide sequence ID" value="NZ_CBCSBW010000010.1"/>
</dbReference>
<dbReference type="GO" id="GO:0046872">
    <property type="term" value="F:metal ion binding"/>
    <property type="evidence" value="ECO:0007669"/>
    <property type="project" value="UniProtKB-KW"/>
</dbReference>
<keyword evidence="3" id="KW-0479">Metal-binding</keyword>
<name>A0A2M8VHA0_9BURK</name>
<organism evidence="8 9">
    <name type="scientific">Polynucleobacter brandtiae</name>
    <dbReference type="NCBI Taxonomy" id="1938816"/>
    <lineage>
        <taxon>Bacteria</taxon>
        <taxon>Pseudomonadati</taxon>
        <taxon>Pseudomonadota</taxon>
        <taxon>Betaproteobacteria</taxon>
        <taxon>Burkholderiales</taxon>
        <taxon>Burkholderiaceae</taxon>
        <taxon>Polynucleobacter</taxon>
    </lineage>
</organism>
<dbReference type="EMBL" id="PGTX01000009">
    <property type="protein sequence ID" value="PJI76057.1"/>
    <property type="molecule type" value="Genomic_DNA"/>
</dbReference>
<keyword evidence="6 8" id="KW-0503">Monooxygenase</keyword>
<evidence type="ECO:0000256" key="1">
    <source>
        <dbReference type="ARBA" id="ARBA00004749"/>
    </source>
</evidence>
<comment type="pathway">
    <text evidence="1">Cofactor biosynthesis; ubiquinone biosynthesis.</text>
</comment>
<evidence type="ECO:0000256" key="6">
    <source>
        <dbReference type="ARBA" id="ARBA00023033"/>
    </source>
</evidence>
<keyword evidence="4" id="KW-0560">Oxidoreductase</keyword>
<evidence type="ECO:0000256" key="4">
    <source>
        <dbReference type="ARBA" id="ARBA00023002"/>
    </source>
</evidence>
<dbReference type="AlphaFoldDB" id="A0A2M8VHA0"/>
<dbReference type="GO" id="GO:0006744">
    <property type="term" value="P:ubiquinone biosynthetic process"/>
    <property type="evidence" value="ECO:0007669"/>
    <property type="project" value="UniProtKB-KW"/>
</dbReference>
<keyword evidence="7" id="KW-0472">Membrane</keyword>
<accession>A0A2M8VHA0</accession>
<keyword evidence="9" id="KW-1185">Reference proteome</keyword>